<feature type="region of interest" description="Disordered" evidence="1">
    <location>
        <begin position="1"/>
        <end position="46"/>
    </location>
</feature>
<accession>A0A2J6QJ54</accession>
<feature type="region of interest" description="Disordered" evidence="1">
    <location>
        <begin position="63"/>
        <end position="82"/>
    </location>
</feature>
<evidence type="ECO:0000313" key="3">
    <source>
        <dbReference type="Proteomes" id="UP000235672"/>
    </source>
</evidence>
<protein>
    <submittedName>
        <fullName evidence="2">S-adenosyl-L-methionine-dependent methyltransferase</fullName>
    </submittedName>
</protein>
<dbReference type="OrthoDB" id="2013972at2759"/>
<name>A0A2J6QJ54_9HELO</name>
<dbReference type="PANTHER" id="PTHR43591:SF102">
    <property type="entry name" value="S-ADENOSYL-L-METHIONINE-DEPENDENT METHYLTRANSFERASE"/>
    <property type="match status" value="1"/>
</dbReference>
<dbReference type="InterPro" id="IPR029063">
    <property type="entry name" value="SAM-dependent_MTases_sf"/>
</dbReference>
<gene>
    <name evidence="2" type="ORF">NA56DRAFT_641789</name>
</gene>
<dbReference type="Proteomes" id="UP000235672">
    <property type="component" value="Unassembled WGS sequence"/>
</dbReference>
<evidence type="ECO:0000256" key="1">
    <source>
        <dbReference type="SAM" id="MobiDB-lite"/>
    </source>
</evidence>
<proteinExistence type="predicted"/>
<dbReference type="STRING" id="1745343.A0A2J6QJ54"/>
<keyword evidence="2" id="KW-0489">Methyltransferase</keyword>
<dbReference type="Pfam" id="PF13489">
    <property type="entry name" value="Methyltransf_23"/>
    <property type="match status" value="1"/>
</dbReference>
<dbReference type="GO" id="GO:0032259">
    <property type="term" value="P:methylation"/>
    <property type="evidence" value="ECO:0007669"/>
    <property type="project" value="UniProtKB-KW"/>
</dbReference>
<dbReference type="PANTHER" id="PTHR43591">
    <property type="entry name" value="METHYLTRANSFERASE"/>
    <property type="match status" value="1"/>
</dbReference>
<evidence type="ECO:0000313" key="2">
    <source>
        <dbReference type="EMBL" id="PMD26300.1"/>
    </source>
</evidence>
<organism evidence="2 3">
    <name type="scientific">Hyaloscypha hepaticicola</name>
    <dbReference type="NCBI Taxonomy" id="2082293"/>
    <lineage>
        <taxon>Eukaryota</taxon>
        <taxon>Fungi</taxon>
        <taxon>Dikarya</taxon>
        <taxon>Ascomycota</taxon>
        <taxon>Pezizomycotina</taxon>
        <taxon>Leotiomycetes</taxon>
        <taxon>Helotiales</taxon>
        <taxon>Hyaloscyphaceae</taxon>
        <taxon>Hyaloscypha</taxon>
    </lineage>
</organism>
<sequence>MSSPSADLIADESRASSGNMDNRGYTPSATEPLTHANVDNVPDDKLMTEASASSIGDSILEVDHSSSTQDDSDTHSIASSFSSTHSATSSVYDFVEEHGRTYHKYKEGKYVLPNDVEEQNRLDLQHQLVLKLLDGRLQLAPIPATVQNVLDVATGTGIWAIEFAQRYPEASVTGTDLSPIQPEYVPANCQFEIDDAEDEWVFSRKFDFIHIRFVMTCFANPRFVIEQAYQACAPGGYLEMQDGVFPLHCHDDSLEGTVLDAWAKSCHEAGTKVGRPWNNAVNYKRWMEEIGFEDVKEKIFEVPTNPWPKGRRAKELGMWFNADLSEARSASKVLLLKMLQWPPEKVEPFLEEVMIDLRKKEIHAYMPIHVVYGRKPLLKSASASG</sequence>
<dbReference type="SUPFAM" id="SSF53335">
    <property type="entry name" value="S-adenosyl-L-methionine-dependent methyltransferases"/>
    <property type="match status" value="1"/>
</dbReference>
<dbReference type="AlphaFoldDB" id="A0A2J6QJ54"/>
<dbReference type="EMBL" id="KZ613468">
    <property type="protein sequence ID" value="PMD26300.1"/>
    <property type="molecule type" value="Genomic_DNA"/>
</dbReference>
<dbReference type="CDD" id="cd02440">
    <property type="entry name" value="AdoMet_MTases"/>
    <property type="match status" value="1"/>
</dbReference>
<keyword evidence="2" id="KW-0808">Transferase</keyword>
<dbReference type="GO" id="GO:0008168">
    <property type="term" value="F:methyltransferase activity"/>
    <property type="evidence" value="ECO:0007669"/>
    <property type="project" value="UniProtKB-KW"/>
</dbReference>
<dbReference type="Gene3D" id="3.40.50.150">
    <property type="entry name" value="Vaccinia Virus protein VP39"/>
    <property type="match status" value="1"/>
</dbReference>
<reference evidence="2 3" key="1">
    <citation type="submission" date="2016-05" db="EMBL/GenBank/DDBJ databases">
        <title>A degradative enzymes factory behind the ericoid mycorrhizal symbiosis.</title>
        <authorList>
            <consortium name="DOE Joint Genome Institute"/>
            <person name="Martino E."/>
            <person name="Morin E."/>
            <person name="Grelet G."/>
            <person name="Kuo A."/>
            <person name="Kohler A."/>
            <person name="Daghino S."/>
            <person name="Barry K."/>
            <person name="Choi C."/>
            <person name="Cichocki N."/>
            <person name="Clum A."/>
            <person name="Copeland A."/>
            <person name="Hainaut M."/>
            <person name="Haridas S."/>
            <person name="Labutti K."/>
            <person name="Lindquist E."/>
            <person name="Lipzen A."/>
            <person name="Khouja H.-R."/>
            <person name="Murat C."/>
            <person name="Ohm R."/>
            <person name="Olson A."/>
            <person name="Spatafora J."/>
            <person name="Veneault-Fourrey C."/>
            <person name="Henrissat B."/>
            <person name="Grigoriev I."/>
            <person name="Martin F."/>
            <person name="Perotto S."/>
        </authorList>
    </citation>
    <scope>NUCLEOTIDE SEQUENCE [LARGE SCALE GENOMIC DNA]</scope>
    <source>
        <strain evidence="2 3">UAMH 7357</strain>
    </source>
</reference>
<feature type="compositionally biased region" description="Polar residues" evidence="1">
    <location>
        <begin position="15"/>
        <end position="31"/>
    </location>
</feature>
<keyword evidence="3" id="KW-1185">Reference proteome</keyword>
<feature type="compositionally biased region" description="Low complexity" evidence="1">
    <location>
        <begin position="65"/>
        <end position="82"/>
    </location>
</feature>